<keyword evidence="1" id="KW-0472">Membrane</keyword>
<dbReference type="EMBL" id="CADEPM010000001">
    <property type="protein sequence ID" value="CAB3396848.1"/>
    <property type="molecule type" value="Genomic_DNA"/>
</dbReference>
<dbReference type="AlphaFoldDB" id="A0A8S1E5Y5"/>
<feature type="transmembrane region" description="Helical" evidence="1">
    <location>
        <begin position="131"/>
        <end position="153"/>
    </location>
</feature>
<dbReference type="PANTHER" id="PTHR23021">
    <property type="entry name" value="SERPENTINE RECEPTOR, CLASS T"/>
    <property type="match status" value="1"/>
</dbReference>
<protein>
    <submittedName>
        <fullName evidence="2">Uncharacterized protein</fullName>
    </submittedName>
</protein>
<feature type="transmembrane region" description="Helical" evidence="1">
    <location>
        <begin position="55"/>
        <end position="79"/>
    </location>
</feature>
<name>A0A8S1E5Y5_9PELO</name>
<dbReference type="Gene3D" id="1.20.1070.10">
    <property type="entry name" value="Rhodopsin 7-helix transmembrane proteins"/>
    <property type="match status" value="1"/>
</dbReference>
<keyword evidence="1" id="KW-1133">Transmembrane helix</keyword>
<dbReference type="SUPFAM" id="SSF81321">
    <property type="entry name" value="Family A G protein-coupled receptor-like"/>
    <property type="match status" value="1"/>
</dbReference>
<feature type="transmembrane region" description="Helical" evidence="1">
    <location>
        <begin position="85"/>
        <end position="110"/>
    </location>
</feature>
<sequence length="305" mass="35152">MIDLFTLNPDREMVLIGTCYIVIAFFIFPLYGIVLLIVHSRDEFRKNVSYKLMSLLYYFICGQTFCHVLTGIILIFPTFQVEFEPFVRIIGCSINSMWIAMFPILAILAISRMRITMNKADPNQMGLGVKIALILALTVIFLIWIFGCIKQNFKFSPPGWSYDMTVEYAKFFSALELVVCIPTLTLSFSAYIIIVLQVYKKRRMASMQRSHRAECRILVQAVIITVYLTLLIVLWYNDDEWFPDSHTTTALLQIAWIAFGYTNPLLLITLNKGLRNQLKATFFRKKSSGNDTHQTRGISKIVMPM</sequence>
<dbReference type="InterPro" id="IPR019425">
    <property type="entry name" value="7TM_GPCR_serpentine_rcpt_Srt"/>
</dbReference>
<accession>A0A8S1E5Y5</accession>
<dbReference type="PANTHER" id="PTHR23021:SF18">
    <property type="entry name" value="SERPENTINE RECEPTOR, CLASS T"/>
    <property type="match status" value="1"/>
</dbReference>
<proteinExistence type="predicted"/>
<comment type="caution">
    <text evidence="2">The sequence shown here is derived from an EMBL/GenBank/DDBJ whole genome shotgun (WGS) entry which is preliminary data.</text>
</comment>
<dbReference type="Pfam" id="PF10321">
    <property type="entry name" value="7TM_GPCR_Srt"/>
    <property type="match status" value="1"/>
</dbReference>
<feature type="transmembrane region" description="Helical" evidence="1">
    <location>
        <begin position="248"/>
        <end position="270"/>
    </location>
</feature>
<evidence type="ECO:0000313" key="2">
    <source>
        <dbReference type="EMBL" id="CAB3396848.1"/>
    </source>
</evidence>
<evidence type="ECO:0000256" key="1">
    <source>
        <dbReference type="SAM" id="Phobius"/>
    </source>
</evidence>
<organism evidence="2 3">
    <name type="scientific">Caenorhabditis bovis</name>
    <dbReference type="NCBI Taxonomy" id="2654633"/>
    <lineage>
        <taxon>Eukaryota</taxon>
        <taxon>Metazoa</taxon>
        <taxon>Ecdysozoa</taxon>
        <taxon>Nematoda</taxon>
        <taxon>Chromadorea</taxon>
        <taxon>Rhabditida</taxon>
        <taxon>Rhabditina</taxon>
        <taxon>Rhabditomorpha</taxon>
        <taxon>Rhabditoidea</taxon>
        <taxon>Rhabditidae</taxon>
        <taxon>Peloderinae</taxon>
        <taxon>Caenorhabditis</taxon>
    </lineage>
</organism>
<gene>
    <name evidence="2" type="ORF">CBOVIS_LOCUS349</name>
</gene>
<dbReference type="Proteomes" id="UP000494206">
    <property type="component" value="Unassembled WGS sequence"/>
</dbReference>
<evidence type="ECO:0000313" key="3">
    <source>
        <dbReference type="Proteomes" id="UP000494206"/>
    </source>
</evidence>
<feature type="transmembrane region" description="Helical" evidence="1">
    <location>
        <begin position="173"/>
        <end position="196"/>
    </location>
</feature>
<dbReference type="OrthoDB" id="5829161at2759"/>
<feature type="transmembrane region" description="Helical" evidence="1">
    <location>
        <begin position="13"/>
        <end position="34"/>
    </location>
</feature>
<feature type="transmembrane region" description="Helical" evidence="1">
    <location>
        <begin position="217"/>
        <end position="236"/>
    </location>
</feature>
<keyword evidence="3" id="KW-1185">Reference proteome</keyword>
<reference evidence="2 3" key="1">
    <citation type="submission" date="2020-04" db="EMBL/GenBank/DDBJ databases">
        <authorList>
            <person name="Laetsch R D."/>
            <person name="Stevens L."/>
            <person name="Kumar S."/>
            <person name="Blaxter L. M."/>
        </authorList>
    </citation>
    <scope>NUCLEOTIDE SEQUENCE [LARGE SCALE GENOMIC DNA]</scope>
</reference>
<keyword evidence="1" id="KW-0812">Transmembrane</keyword>